<protein>
    <submittedName>
        <fullName evidence="10">Membrane fusion protein (Multidrug efflux system)</fullName>
    </submittedName>
</protein>
<evidence type="ECO:0000259" key="8">
    <source>
        <dbReference type="Pfam" id="PF25944"/>
    </source>
</evidence>
<comment type="similarity">
    <text evidence="2">Belongs to the membrane fusion protein (MFP) (TC 8.A.1) family.</text>
</comment>
<gene>
    <name evidence="10" type="ORF">GGR88_002762</name>
</gene>
<name>A0ABX0XPD0_9SPHN</name>
<dbReference type="PANTHER" id="PTHR30158">
    <property type="entry name" value="ACRA/E-RELATED COMPONENT OF DRUG EFFLUX TRANSPORTER"/>
    <property type="match status" value="1"/>
</dbReference>
<dbReference type="InterPro" id="IPR006143">
    <property type="entry name" value="RND_pump_MFP"/>
</dbReference>
<dbReference type="Pfam" id="PF25876">
    <property type="entry name" value="HH_MFP_RND"/>
    <property type="match status" value="1"/>
</dbReference>
<dbReference type="Pfam" id="PF25944">
    <property type="entry name" value="Beta-barrel_RND"/>
    <property type="match status" value="1"/>
</dbReference>
<dbReference type="InterPro" id="IPR058624">
    <property type="entry name" value="MdtA-like_HH"/>
</dbReference>
<evidence type="ECO:0000256" key="2">
    <source>
        <dbReference type="ARBA" id="ARBA00009477"/>
    </source>
</evidence>
<dbReference type="InterPro" id="IPR058625">
    <property type="entry name" value="MdtA-like_BSH"/>
</dbReference>
<accession>A0ABX0XPD0</accession>
<evidence type="ECO:0000259" key="6">
    <source>
        <dbReference type="Pfam" id="PF25876"/>
    </source>
</evidence>
<dbReference type="EMBL" id="JAATJE010000002">
    <property type="protein sequence ID" value="NJC35248.1"/>
    <property type="molecule type" value="Genomic_DNA"/>
</dbReference>
<keyword evidence="11" id="KW-1185">Reference proteome</keyword>
<dbReference type="PANTHER" id="PTHR30158:SF3">
    <property type="entry name" value="MULTIDRUG EFFLUX PUMP SUBUNIT ACRA-RELATED"/>
    <property type="match status" value="1"/>
</dbReference>
<dbReference type="Gene3D" id="2.40.420.20">
    <property type="match status" value="1"/>
</dbReference>
<feature type="domain" description="Multidrug resistance protein MdtA-like alpha-helical hairpin" evidence="6">
    <location>
        <begin position="110"/>
        <end position="178"/>
    </location>
</feature>
<keyword evidence="5" id="KW-0732">Signal</keyword>
<feature type="region of interest" description="Disordered" evidence="4">
    <location>
        <begin position="372"/>
        <end position="410"/>
    </location>
</feature>
<feature type="domain" description="Multidrug resistance protein MdtA-like C-terminal permuted SH3" evidence="9">
    <location>
        <begin position="307"/>
        <end position="366"/>
    </location>
</feature>
<feature type="domain" description="Multidrug resistance protein MdtA-like beta-barrel" evidence="8">
    <location>
        <begin position="215"/>
        <end position="297"/>
    </location>
</feature>
<dbReference type="Pfam" id="PF25917">
    <property type="entry name" value="BSH_RND"/>
    <property type="match status" value="1"/>
</dbReference>
<dbReference type="Gene3D" id="2.40.50.100">
    <property type="match status" value="1"/>
</dbReference>
<dbReference type="Pfam" id="PF25967">
    <property type="entry name" value="RND-MFP_C"/>
    <property type="match status" value="1"/>
</dbReference>
<dbReference type="PROSITE" id="PS51257">
    <property type="entry name" value="PROKAR_LIPOPROTEIN"/>
    <property type="match status" value="1"/>
</dbReference>
<feature type="domain" description="Multidrug resistance protein MdtA-like barrel-sandwich hybrid" evidence="7">
    <location>
        <begin position="70"/>
        <end position="211"/>
    </location>
</feature>
<feature type="coiled-coil region" evidence="3">
    <location>
        <begin position="109"/>
        <end position="174"/>
    </location>
</feature>
<dbReference type="Gene3D" id="1.10.287.470">
    <property type="entry name" value="Helix hairpin bin"/>
    <property type="match status" value="1"/>
</dbReference>
<dbReference type="InterPro" id="IPR058627">
    <property type="entry name" value="MdtA-like_C"/>
</dbReference>
<proteinExistence type="inferred from homology"/>
<dbReference type="NCBIfam" id="TIGR01730">
    <property type="entry name" value="RND_mfp"/>
    <property type="match status" value="1"/>
</dbReference>
<evidence type="ECO:0000256" key="3">
    <source>
        <dbReference type="SAM" id="Coils"/>
    </source>
</evidence>
<dbReference type="RefSeq" id="WP_245196975.1">
    <property type="nucleotide sequence ID" value="NZ_JAATJE010000002.1"/>
</dbReference>
<comment type="caution">
    <text evidence="10">The sequence shown here is derived from an EMBL/GenBank/DDBJ whole genome shotgun (WGS) entry which is preliminary data.</text>
</comment>
<evidence type="ECO:0000259" key="9">
    <source>
        <dbReference type="Pfam" id="PF25967"/>
    </source>
</evidence>
<dbReference type="Gene3D" id="2.40.30.170">
    <property type="match status" value="1"/>
</dbReference>
<feature type="chain" id="PRO_5047425699" evidence="5">
    <location>
        <begin position="24"/>
        <end position="410"/>
    </location>
</feature>
<dbReference type="Proteomes" id="UP000734218">
    <property type="component" value="Unassembled WGS sequence"/>
</dbReference>
<feature type="signal peptide" evidence="5">
    <location>
        <begin position="1"/>
        <end position="23"/>
    </location>
</feature>
<evidence type="ECO:0000256" key="4">
    <source>
        <dbReference type="SAM" id="MobiDB-lite"/>
    </source>
</evidence>
<evidence type="ECO:0000256" key="1">
    <source>
        <dbReference type="ARBA" id="ARBA00004196"/>
    </source>
</evidence>
<dbReference type="SUPFAM" id="SSF111369">
    <property type="entry name" value="HlyD-like secretion proteins"/>
    <property type="match status" value="1"/>
</dbReference>
<comment type="subcellular location">
    <subcellularLocation>
        <location evidence="1">Cell envelope</location>
    </subcellularLocation>
</comment>
<evidence type="ECO:0000313" key="10">
    <source>
        <dbReference type="EMBL" id="NJC35248.1"/>
    </source>
</evidence>
<sequence>MTSRTGRGILSAAILASALTLTACGSAEEADKEGGRGARGPAQVGFVTVQTTSVPVTVDLAGRVTAYQMSEVRPQVAGVIRRRFFTEGTIVRAGQTLYEIDPRVYRAAANEAQANLNSARANAEATRIRADRFRPLAEIEAVSAQDYTDAAAQANQAAAAVEQSRAQLETARVNLSFTRVPAPITGRIGRSLFTEGALVTVGQADPLTVIQRLDPIFVDIQQSSADLLALRRSLATGGVVPASAAVRLTLEDGSDYGQTGTVQFAEAMVDPATGTVTLRARFPNPQGILLPGMFVRAGFAQAIDQRAILVPQPALQRQPTGEASVFVVGPNNTAVRRQVVADRTQGGNWVVTRGLNPGDRVIVQGTANLRPGAQIRPVPASAPQRIAPPPAEGNGEGGAGSGNGAAAKAN</sequence>
<feature type="compositionally biased region" description="Gly residues" evidence="4">
    <location>
        <begin position="394"/>
        <end position="403"/>
    </location>
</feature>
<evidence type="ECO:0000259" key="7">
    <source>
        <dbReference type="Pfam" id="PF25917"/>
    </source>
</evidence>
<organism evidence="10 11">
    <name type="scientific">Sphingomonas jejuensis</name>
    <dbReference type="NCBI Taxonomy" id="904715"/>
    <lineage>
        <taxon>Bacteria</taxon>
        <taxon>Pseudomonadati</taxon>
        <taxon>Pseudomonadota</taxon>
        <taxon>Alphaproteobacteria</taxon>
        <taxon>Sphingomonadales</taxon>
        <taxon>Sphingomonadaceae</taxon>
        <taxon>Sphingomonas</taxon>
    </lineage>
</organism>
<evidence type="ECO:0000313" key="11">
    <source>
        <dbReference type="Proteomes" id="UP000734218"/>
    </source>
</evidence>
<evidence type="ECO:0000256" key="5">
    <source>
        <dbReference type="SAM" id="SignalP"/>
    </source>
</evidence>
<dbReference type="InterPro" id="IPR058626">
    <property type="entry name" value="MdtA-like_b-barrel"/>
</dbReference>
<reference evidence="10 11" key="1">
    <citation type="submission" date="2020-03" db="EMBL/GenBank/DDBJ databases">
        <title>Genomic Encyclopedia of Type Strains, Phase IV (KMG-IV): sequencing the most valuable type-strain genomes for metagenomic binning, comparative biology and taxonomic classification.</title>
        <authorList>
            <person name="Goeker M."/>
        </authorList>
    </citation>
    <scope>NUCLEOTIDE SEQUENCE [LARGE SCALE GENOMIC DNA]</scope>
    <source>
        <strain evidence="10 11">DSM 27651</strain>
    </source>
</reference>
<keyword evidence="3" id="KW-0175">Coiled coil</keyword>